<keyword evidence="4 6" id="KW-1133">Transmembrane helix</keyword>
<protein>
    <recommendedName>
        <fullName evidence="11">Endoplasmic reticulum-Golgi intermediate compartment protein 2</fullName>
    </recommendedName>
</protein>
<evidence type="ECO:0000256" key="6">
    <source>
        <dbReference type="SAM" id="Phobius"/>
    </source>
</evidence>
<proteinExistence type="inferred from homology"/>
<dbReference type="GO" id="GO:0006888">
    <property type="term" value="P:endoplasmic reticulum to Golgi vesicle-mediated transport"/>
    <property type="evidence" value="ECO:0007669"/>
    <property type="project" value="TreeGrafter"/>
</dbReference>
<keyword evidence="5 6" id="KW-0472">Membrane</keyword>
<evidence type="ECO:0000259" key="7">
    <source>
        <dbReference type="Pfam" id="PF07970"/>
    </source>
</evidence>
<name>A0A8T0D898_9TREM</name>
<feature type="transmembrane region" description="Helical" evidence="6">
    <location>
        <begin position="37"/>
        <end position="58"/>
    </location>
</feature>
<feature type="domain" description="Endoplasmic reticulum vesicle transporter N-terminal" evidence="8">
    <location>
        <begin position="22"/>
        <end position="109"/>
    </location>
</feature>
<dbReference type="PANTHER" id="PTHR10984">
    <property type="entry name" value="ENDOPLASMIC RETICULUM-GOLGI INTERMEDIATE COMPARTMENT PROTEIN"/>
    <property type="match status" value="1"/>
</dbReference>
<evidence type="ECO:0000256" key="3">
    <source>
        <dbReference type="ARBA" id="ARBA00022692"/>
    </source>
</evidence>
<dbReference type="OrthoDB" id="5541786at2759"/>
<dbReference type="Pfam" id="PF13850">
    <property type="entry name" value="ERGIC_N"/>
    <property type="match status" value="1"/>
</dbReference>
<keyword evidence="3 6" id="KW-0812">Transmembrane</keyword>
<comment type="similarity">
    <text evidence="2">Belongs to the ERGIC family.</text>
</comment>
<evidence type="ECO:0000256" key="4">
    <source>
        <dbReference type="ARBA" id="ARBA00022989"/>
    </source>
</evidence>
<comment type="caution">
    <text evidence="9">The sequence shown here is derived from an EMBL/GenBank/DDBJ whole genome shotgun (WGS) entry which is preliminary data.</text>
</comment>
<evidence type="ECO:0000313" key="9">
    <source>
        <dbReference type="EMBL" id="KAF8564063.1"/>
    </source>
</evidence>
<dbReference type="InterPro" id="IPR045888">
    <property type="entry name" value="Erv"/>
</dbReference>
<dbReference type="PANTHER" id="PTHR10984:SF30">
    <property type="entry name" value="ENDOPLASMIC RETICULUM-GOLGI INTERMEDIATE COMPARTMENT PROTEIN 2"/>
    <property type="match status" value="1"/>
</dbReference>
<feature type="domain" description="Endoplasmic reticulum vesicle transporter C-terminal" evidence="7">
    <location>
        <begin position="186"/>
        <end position="353"/>
    </location>
</feature>
<gene>
    <name evidence="9" type="ORF">P879_07308</name>
</gene>
<feature type="transmembrane region" description="Helical" evidence="6">
    <location>
        <begin position="331"/>
        <end position="353"/>
    </location>
</feature>
<organism evidence="9 10">
    <name type="scientific">Paragonimus westermani</name>
    <dbReference type="NCBI Taxonomy" id="34504"/>
    <lineage>
        <taxon>Eukaryota</taxon>
        <taxon>Metazoa</taxon>
        <taxon>Spiralia</taxon>
        <taxon>Lophotrochozoa</taxon>
        <taxon>Platyhelminthes</taxon>
        <taxon>Trematoda</taxon>
        <taxon>Digenea</taxon>
        <taxon>Plagiorchiida</taxon>
        <taxon>Troglotremata</taxon>
        <taxon>Troglotrematidae</taxon>
        <taxon>Paragonimus</taxon>
    </lineage>
</organism>
<evidence type="ECO:0008006" key="11">
    <source>
        <dbReference type="Google" id="ProtNLM"/>
    </source>
</evidence>
<dbReference type="AlphaFoldDB" id="A0A8T0D898"/>
<dbReference type="InterPro" id="IPR012936">
    <property type="entry name" value="Erv_C"/>
</dbReference>
<evidence type="ECO:0000256" key="5">
    <source>
        <dbReference type="ARBA" id="ARBA00023136"/>
    </source>
</evidence>
<dbReference type="GO" id="GO:0005783">
    <property type="term" value="C:endoplasmic reticulum"/>
    <property type="evidence" value="ECO:0007669"/>
    <property type="project" value="TreeGrafter"/>
</dbReference>
<dbReference type="GO" id="GO:0033116">
    <property type="term" value="C:endoplasmic reticulum-Golgi intermediate compartment membrane"/>
    <property type="evidence" value="ECO:0007669"/>
    <property type="project" value="UniProtKB-SubCell"/>
</dbReference>
<dbReference type="Proteomes" id="UP000699462">
    <property type="component" value="Unassembled WGS sequence"/>
</dbReference>
<sequence length="405" mass="45036">MEVRRRNVGGLGSSERGPTEFLQTLDVFPKLPEDCKMATTGGGAITLVTAVLCILLIFSEIGNYVRPKYEYSYEVDREFDAKVQINIDLTVATKCEYTSLDLLDVTGSSMSSEGKVRYRKTMFTLPEKNRLQFERRRLLANVLRSNHHVLPDMLWKRDHLLGSGSLFGTTSAGSDDGLVPTGHLEKYDACHIVGTLFVRKVAGNMHLVPGKAITGLGGTHLHISPFLDLTAYNFSHRINHLSFGAHIANRVGPLDAVEEIALSPMETFQYYLSIVPTRIAYTFSTSDTYQYAVTMKNRSASHNQGNQNIPGIFFTYETFPLLVKVTESRELFGTFLARLAALVGGLFATVGLIRQAICGLPELLLWHTRIGRRCRTTWSRLKQDWSLLSNGAVSQSAPLIPESPT</sequence>
<dbReference type="GO" id="GO:0030134">
    <property type="term" value="C:COPII-coated ER to Golgi transport vesicle"/>
    <property type="evidence" value="ECO:0007669"/>
    <property type="project" value="TreeGrafter"/>
</dbReference>
<evidence type="ECO:0000313" key="10">
    <source>
        <dbReference type="Proteomes" id="UP000699462"/>
    </source>
</evidence>
<dbReference type="InterPro" id="IPR039542">
    <property type="entry name" value="Erv_N"/>
</dbReference>
<keyword evidence="10" id="KW-1185">Reference proteome</keyword>
<dbReference type="GO" id="GO:0006890">
    <property type="term" value="P:retrograde vesicle-mediated transport, Golgi to endoplasmic reticulum"/>
    <property type="evidence" value="ECO:0007669"/>
    <property type="project" value="TreeGrafter"/>
</dbReference>
<comment type="subcellular location">
    <subcellularLocation>
        <location evidence="1">Endoplasmic reticulum-Golgi intermediate compartment membrane</location>
        <topology evidence="1">Multi-pass membrane protein</topology>
    </subcellularLocation>
</comment>
<dbReference type="Pfam" id="PF07970">
    <property type="entry name" value="COPIIcoated_ERV"/>
    <property type="match status" value="1"/>
</dbReference>
<dbReference type="EMBL" id="JTDF01009848">
    <property type="protein sequence ID" value="KAF8564063.1"/>
    <property type="molecule type" value="Genomic_DNA"/>
</dbReference>
<evidence type="ECO:0000259" key="8">
    <source>
        <dbReference type="Pfam" id="PF13850"/>
    </source>
</evidence>
<reference evidence="9 10" key="1">
    <citation type="submission" date="2019-07" db="EMBL/GenBank/DDBJ databases">
        <title>Annotation for the trematode Paragonimus westermani.</title>
        <authorList>
            <person name="Choi Y.-J."/>
        </authorList>
    </citation>
    <scope>NUCLEOTIDE SEQUENCE [LARGE SCALE GENOMIC DNA]</scope>
    <source>
        <strain evidence="9">180907_Pwestermani</strain>
    </source>
</reference>
<evidence type="ECO:0000256" key="1">
    <source>
        <dbReference type="ARBA" id="ARBA00004457"/>
    </source>
</evidence>
<evidence type="ECO:0000256" key="2">
    <source>
        <dbReference type="ARBA" id="ARBA00005648"/>
    </source>
</evidence>
<accession>A0A8T0D898</accession>